<proteinExistence type="predicted"/>
<keyword evidence="2" id="KW-1185">Reference proteome</keyword>
<organism evidence="1 2">
    <name type="scientific">Brassica napus</name>
    <name type="common">Rape</name>
    <dbReference type="NCBI Taxonomy" id="3708"/>
    <lineage>
        <taxon>Eukaryota</taxon>
        <taxon>Viridiplantae</taxon>
        <taxon>Streptophyta</taxon>
        <taxon>Embryophyta</taxon>
        <taxon>Tracheophyta</taxon>
        <taxon>Spermatophyta</taxon>
        <taxon>Magnoliopsida</taxon>
        <taxon>eudicotyledons</taxon>
        <taxon>Gunneridae</taxon>
        <taxon>Pentapetalae</taxon>
        <taxon>rosids</taxon>
        <taxon>malvids</taxon>
        <taxon>Brassicales</taxon>
        <taxon>Brassicaceae</taxon>
        <taxon>Brassiceae</taxon>
        <taxon>Brassica</taxon>
    </lineage>
</organism>
<sequence length="251" mass="27757">MILKISVRLLKPLTSRRMTLLLGRPDSGKSTLLLALADKRRPDSGKSTLLMALADKSLKLTESAKPKPTELFRVSSVRPTTCLGEHQQTASWRTINDRSQWAQHVMRLLYVKRGRLFLSSTSATHIYFDSETALGNEKFDNLKGLKAFAEAIDVVRDKGVAMAVAVASAEDIDEANGARPNIFRDFNFSSKHQTFTISCIFTEQEPPPLPTFVIDGGADVPVAELPGVETHSSADGKIPMLRRCQLLLKIH</sequence>
<feature type="non-terminal residue" evidence="1">
    <location>
        <position position="251"/>
    </location>
</feature>
<protein>
    <recommendedName>
        <fullName evidence="3">Signal recognition particle receptor subunit beta</fullName>
    </recommendedName>
</protein>
<accession>A0ABQ7ZRG2</accession>
<evidence type="ECO:0008006" key="3">
    <source>
        <dbReference type="Google" id="ProtNLM"/>
    </source>
</evidence>
<dbReference type="InterPro" id="IPR027417">
    <property type="entry name" value="P-loop_NTPase"/>
</dbReference>
<comment type="caution">
    <text evidence="1">The sequence shown here is derived from an EMBL/GenBank/DDBJ whole genome shotgun (WGS) entry which is preliminary data.</text>
</comment>
<dbReference type="Proteomes" id="UP000824890">
    <property type="component" value="Unassembled WGS sequence"/>
</dbReference>
<evidence type="ECO:0000313" key="1">
    <source>
        <dbReference type="EMBL" id="KAH0882827.1"/>
    </source>
</evidence>
<dbReference type="Gene3D" id="3.40.50.300">
    <property type="entry name" value="P-loop containing nucleotide triphosphate hydrolases"/>
    <property type="match status" value="1"/>
</dbReference>
<gene>
    <name evidence="1" type="ORF">HID58_058923</name>
</gene>
<evidence type="ECO:0000313" key="2">
    <source>
        <dbReference type="Proteomes" id="UP000824890"/>
    </source>
</evidence>
<name>A0ABQ7ZRG2_BRANA</name>
<dbReference type="EMBL" id="JAGKQM010000014">
    <property type="protein sequence ID" value="KAH0882827.1"/>
    <property type="molecule type" value="Genomic_DNA"/>
</dbReference>
<dbReference type="SUPFAM" id="SSF52540">
    <property type="entry name" value="P-loop containing nucleoside triphosphate hydrolases"/>
    <property type="match status" value="1"/>
</dbReference>
<reference evidence="1 2" key="1">
    <citation type="submission" date="2021-05" db="EMBL/GenBank/DDBJ databases">
        <title>Genome Assembly of Synthetic Allotetraploid Brassica napus Reveals Homoeologous Exchanges between Subgenomes.</title>
        <authorList>
            <person name="Davis J.T."/>
        </authorList>
    </citation>
    <scope>NUCLEOTIDE SEQUENCE [LARGE SCALE GENOMIC DNA]</scope>
    <source>
        <strain evidence="2">cv. Da-Ae</strain>
        <tissue evidence="1">Seedling</tissue>
    </source>
</reference>